<dbReference type="InParanoid" id="C5KA76"/>
<feature type="compositionally biased region" description="Polar residues" evidence="1">
    <location>
        <begin position="142"/>
        <end position="158"/>
    </location>
</feature>
<evidence type="ECO:0000313" key="2">
    <source>
        <dbReference type="EMBL" id="EER18617.1"/>
    </source>
</evidence>
<feature type="compositionally biased region" description="Basic and acidic residues" evidence="1">
    <location>
        <begin position="104"/>
        <end position="127"/>
    </location>
</feature>
<feature type="region of interest" description="Disordered" evidence="1">
    <location>
        <begin position="29"/>
        <end position="223"/>
    </location>
</feature>
<protein>
    <submittedName>
        <fullName evidence="2">Uncharacterized protein</fullName>
    </submittedName>
</protein>
<evidence type="ECO:0000256" key="1">
    <source>
        <dbReference type="SAM" id="MobiDB-lite"/>
    </source>
</evidence>
<accession>C5KA76</accession>
<evidence type="ECO:0000313" key="3">
    <source>
        <dbReference type="Proteomes" id="UP000007800"/>
    </source>
</evidence>
<dbReference type="AlphaFoldDB" id="C5KA76"/>
<feature type="region of interest" description="Disordered" evidence="1">
    <location>
        <begin position="395"/>
        <end position="417"/>
    </location>
</feature>
<reference evidence="2 3" key="1">
    <citation type="submission" date="2008-07" db="EMBL/GenBank/DDBJ databases">
        <authorList>
            <person name="El-Sayed N."/>
            <person name="Caler E."/>
            <person name="Inman J."/>
            <person name="Amedeo P."/>
            <person name="Hass B."/>
            <person name="Wortman J."/>
        </authorList>
    </citation>
    <scope>NUCLEOTIDE SEQUENCE [LARGE SCALE GENOMIC DNA]</scope>
    <source>
        <strain evidence="3">ATCC 50983 / TXsc</strain>
    </source>
</reference>
<proteinExistence type="predicted"/>
<dbReference type="RefSeq" id="XP_002786821.1">
    <property type="nucleotide sequence ID" value="XM_002786775.1"/>
</dbReference>
<dbReference type="EMBL" id="GG671732">
    <property type="protein sequence ID" value="EER18617.1"/>
    <property type="molecule type" value="Genomic_DNA"/>
</dbReference>
<dbReference type="Proteomes" id="UP000007800">
    <property type="component" value="Unassembled WGS sequence"/>
</dbReference>
<feature type="non-terminal residue" evidence="2">
    <location>
        <position position="513"/>
    </location>
</feature>
<organism evidence="3">
    <name type="scientific">Perkinsus marinus (strain ATCC 50983 / TXsc)</name>
    <dbReference type="NCBI Taxonomy" id="423536"/>
    <lineage>
        <taxon>Eukaryota</taxon>
        <taxon>Sar</taxon>
        <taxon>Alveolata</taxon>
        <taxon>Perkinsozoa</taxon>
        <taxon>Perkinsea</taxon>
        <taxon>Perkinsida</taxon>
        <taxon>Perkinsidae</taxon>
        <taxon>Perkinsus</taxon>
    </lineage>
</organism>
<keyword evidence="3" id="KW-1185">Reference proteome</keyword>
<feature type="compositionally biased region" description="Basic and acidic residues" evidence="1">
    <location>
        <begin position="182"/>
        <end position="195"/>
    </location>
</feature>
<name>C5KA76_PERM5</name>
<feature type="region of interest" description="Disordered" evidence="1">
    <location>
        <begin position="345"/>
        <end position="368"/>
    </location>
</feature>
<dbReference type="GeneID" id="9048665"/>
<gene>
    <name evidence="2" type="ORF">Pmar_PMAR021639</name>
</gene>
<sequence>MSRPGLGGGGSAATIENYMRGSDWRGKWRQAAGVHRTASKLSTPSNHPRGPSIGSTSTEGPECGGGGPVIVDWRKAAAASGTTPPKRARPWSAEPQWHTTHAKGRQEPWEDAWHERGEPRQGERNWEGGRSWDCWAADHTGGTWQEGQQWRDSWNDGQKSWEGGQEGGPKKHGGGPPSNTDAKAHRGPSVEHRGSGEPSPKKARSVAPKSPDDQPGSPALVNALRKLFHAKNAAATAAEGPVLEKEKAVEKPLGGGVLTALLAKQATGPLAKAALSVPSPGSPSNGQNDTELRKKVLTRLLSSDNAGELLQNPKVVEMLLQVASQLDESGLSDLQNSVVSIVTELQSSAPSAPPGAAPSATMPPGQLAKRDDCVDRLKAILEGLRGLLLKRQEERTKHGNADQANVSPEPAGGASGAASHSALVSLLSGVSAQNQPIYDHKVWTGHVQRSGVNKAKVNIYTTLPVNSLITDLVTQLGSDLNLRLRVPDTEVLHQRQNHAESSALLLMKADSAA</sequence>